<comment type="caution">
    <text evidence="3">The sequence shown here is derived from an EMBL/GenBank/DDBJ whole genome shotgun (WGS) entry which is preliminary data.</text>
</comment>
<dbReference type="InterPro" id="IPR003495">
    <property type="entry name" value="CobW/HypB/UreG_nucleotide-bd"/>
</dbReference>
<dbReference type="AlphaFoldDB" id="A0AAN7DW84"/>
<name>A0AAN7DW84_QUERU</name>
<dbReference type="PANTHER" id="PTHR13748">
    <property type="entry name" value="COBW-RELATED"/>
    <property type="match status" value="1"/>
</dbReference>
<sequence length="343" mass="37849">MDMVVKEGIVVLSSSSSSSRMRFLISRTKTLFCYQPQHSSSNSRFLRNLLHSFHFHSTNSSGRSSSIDPNSYNYNTLDDNRVPATVITGFLGSGKTTLLNHILSSQHGKRIAVIENEFGEVDIDGSLVASHSSVSEDIIMVNNGCLCCTVRGDLVKMLLKLVKEKRDKFDHIVIETTGLAKPAPVIETFCSDELVSRYLKLDGVVTLVDSKHAMQHLNEVKPRFVVNEAVEQVAYADRIIFNKIDLVSEAELEVLTKKIKHINGLAQIKLAKFGSVDMDFVLGVGGYDLERFDSEAHLDSSCSVTHQHEAGHGHHTGHHHDHAHDSAVSSVSIVSEGTLDLDE</sequence>
<dbReference type="PANTHER" id="PTHR13748:SF40">
    <property type="entry name" value="OS04G0599700 PROTEIN"/>
    <property type="match status" value="1"/>
</dbReference>
<gene>
    <name evidence="3" type="ORF">RGQ29_032645</name>
</gene>
<dbReference type="CDD" id="cd03112">
    <property type="entry name" value="CobW-like"/>
    <property type="match status" value="1"/>
</dbReference>
<feature type="domain" description="CobW/HypB/UreG nucleotide-binding" evidence="2">
    <location>
        <begin position="83"/>
        <end position="268"/>
    </location>
</feature>
<dbReference type="Proteomes" id="UP001324115">
    <property type="component" value="Unassembled WGS sequence"/>
</dbReference>
<feature type="region of interest" description="Disordered" evidence="1">
    <location>
        <begin position="304"/>
        <end position="330"/>
    </location>
</feature>
<dbReference type="InterPro" id="IPR051316">
    <property type="entry name" value="Zinc-reg_GTPase_activator"/>
</dbReference>
<organism evidence="3 4">
    <name type="scientific">Quercus rubra</name>
    <name type="common">Northern red oak</name>
    <name type="synonym">Quercus borealis</name>
    <dbReference type="NCBI Taxonomy" id="3512"/>
    <lineage>
        <taxon>Eukaryota</taxon>
        <taxon>Viridiplantae</taxon>
        <taxon>Streptophyta</taxon>
        <taxon>Embryophyta</taxon>
        <taxon>Tracheophyta</taxon>
        <taxon>Spermatophyta</taxon>
        <taxon>Magnoliopsida</taxon>
        <taxon>eudicotyledons</taxon>
        <taxon>Gunneridae</taxon>
        <taxon>Pentapetalae</taxon>
        <taxon>rosids</taxon>
        <taxon>fabids</taxon>
        <taxon>Fagales</taxon>
        <taxon>Fagaceae</taxon>
        <taxon>Quercus</taxon>
    </lineage>
</organism>
<dbReference type="Pfam" id="PF02492">
    <property type="entry name" value="cobW"/>
    <property type="match status" value="1"/>
</dbReference>
<keyword evidence="4" id="KW-1185">Reference proteome</keyword>
<evidence type="ECO:0000313" key="4">
    <source>
        <dbReference type="Proteomes" id="UP001324115"/>
    </source>
</evidence>
<evidence type="ECO:0000256" key="1">
    <source>
        <dbReference type="SAM" id="MobiDB-lite"/>
    </source>
</evidence>
<dbReference type="SUPFAM" id="SSF52540">
    <property type="entry name" value="P-loop containing nucleoside triphosphate hydrolases"/>
    <property type="match status" value="1"/>
</dbReference>
<dbReference type="Gene3D" id="3.40.50.300">
    <property type="entry name" value="P-loop containing nucleotide triphosphate hydrolases"/>
    <property type="match status" value="1"/>
</dbReference>
<evidence type="ECO:0000259" key="2">
    <source>
        <dbReference type="Pfam" id="PF02492"/>
    </source>
</evidence>
<reference evidence="3 4" key="1">
    <citation type="journal article" date="2023" name="G3 (Bethesda)">
        <title>A haplotype-resolved chromosome-scale genome for Quercus rubra L. provides insights into the genetics of adaptive traits for red oak species.</title>
        <authorList>
            <person name="Kapoor B."/>
            <person name="Jenkins J."/>
            <person name="Schmutz J."/>
            <person name="Zhebentyayeva T."/>
            <person name="Kuelheim C."/>
            <person name="Coggeshall M."/>
            <person name="Heim C."/>
            <person name="Lasky J.R."/>
            <person name="Leites L."/>
            <person name="Islam-Faridi N."/>
            <person name="Romero-Severson J."/>
            <person name="DeLeo V.L."/>
            <person name="Lucas S.M."/>
            <person name="Lazic D."/>
            <person name="Gailing O."/>
            <person name="Carlson J."/>
            <person name="Staton M."/>
        </authorList>
    </citation>
    <scope>NUCLEOTIDE SEQUENCE [LARGE SCALE GENOMIC DNA]</scope>
    <source>
        <strain evidence="3">Pseudo-F2</strain>
    </source>
</reference>
<proteinExistence type="predicted"/>
<dbReference type="EMBL" id="JAXUIC010000143">
    <property type="protein sequence ID" value="KAK4550982.1"/>
    <property type="molecule type" value="Genomic_DNA"/>
</dbReference>
<accession>A0AAN7DW84</accession>
<dbReference type="InterPro" id="IPR027417">
    <property type="entry name" value="P-loop_NTPase"/>
</dbReference>
<protein>
    <recommendedName>
        <fullName evidence="2">CobW/HypB/UreG nucleotide-binding domain-containing protein</fullName>
    </recommendedName>
</protein>
<dbReference type="GO" id="GO:0005737">
    <property type="term" value="C:cytoplasm"/>
    <property type="evidence" value="ECO:0007669"/>
    <property type="project" value="TreeGrafter"/>
</dbReference>
<feature type="non-terminal residue" evidence="3">
    <location>
        <position position="343"/>
    </location>
</feature>
<dbReference type="FunFam" id="3.40.50.300:FF:000778">
    <property type="entry name" value="GTP-binding protein YjiA"/>
    <property type="match status" value="1"/>
</dbReference>
<evidence type="ECO:0000313" key="3">
    <source>
        <dbReference type="EMBL" id="KAK4550982.1"/>
    </source>
</evidence>